<name>A0A8J3CRN0_9PROT</name>
<dbReference type="SUPFAM" id="SSF53067">
    <property type="entry name" value="Actin-like ATPase domain"/>
    <property type="match status" value="1"/>
</dbReference>
<dbReference type="Gene3D" id="3.40.367.20">
    <property type="match status" value="1"/>
</dbReference>
<sequence>MDHTLVGDVGGTNARFALAERTTHGTIELHHSNRYAVKDFSHFNDAVDAYLDSIDVKPKRAAFAFAGPKFDDEIRMTNVDWIVSENNLMSTFGFQEAVVLNDFVAMANGATVIPDDGFQTLIDGKVNYAKPVAVMGPGTGLGLSCILPGRPLRIVPTEGGHTAFSPQSELEIEVLRYWVSRIPYVSAEALISGPGLFRLYTALCEIQGEAPICTKEDEIVAAGQANPNSVARLCVRTFCDMLGTFAGNACVTLGASGGVVLGGGVSRHIAPFIAESEFKARFQERGYGSWFVKDVPVRLIQAHFVALYGAAAMVLS</sequence>
<reference evidence="4" key="2">
    <citation type="submission" date="2020-09" db="EMBL/GenBank/DDBJ databases">
        <authorList>
            <person name="Sun Q."/>
            <person name="Kim S."/>
        </authorList>
    </citation>
    <scope>NUCLEOTIDE SEQUENCE</scope>
    <source>
        <strain evidence="4">KCTC 32513</strain>
    </source>
</reference>
<keyword evidence="2" id="KW-0418">Kinase</keyword>
<dbReference type="InterPro" id="IPR050201">
    <property type="entry name" value="Bacterial_glucokinase"/>
</dbReference>
<organism evidence="4 5">
    <name type="scientific">Algimonas arctica</name>
    <dbReference type="NCBI Taxonomy" id="1479486"/>
    <lineage>
        <taxon>Bacteria</taxon>
        <taxon>Pseudomonadati</taxon>
        <taxon>Pseudomonadota</taxon>
        <taxon>Alphaproteobacteria</taxon>
        <taxon>Maricaulales</taxon>
        <taxon>Robiginitomaculaceae</taxon>
        <taxon>Algimonas</taxon>
    </lineage>
</organism>
<dbReference type="PANTHER" id="PTHR47690">
    <property type="entry name" value="GLUCOKINASE"/>
    <property type="match status" value="1"/>
</dbReference>
<dbReference type="Gene3D" id="3.30.420.40">
    <property type="match status" value="1"/>
</dbReference>
<dbReference type="Proteomes" id="UP000634004">
    <property type="component" value="Unassembled WGS sequence"/>
</dbReference>
<dbReference type="GO" id="GO:0005829">
    <property type="term" value="C:cytosol"/>
    <property type="evidence" value="ECO:0007669"/>
    <property type="project" value="TreeGrafter"/>
</dbReference>
<dbReference type="GO" id="GO:0006096">
    <property type="term" value="P:glycolytic process"/>
    <property type="evidence" value="ECO:0007669"/>
    <property type="project" value="InterPro"/>
</dbReference>
<evidence type="ECO:0000256" key="2">
    <source>
        <dbReference type="ARBA" id="ARBA00022777"/>
    </source>
</evidence>
<evidence type="ECO:0000313" key="4">
    <source>
        <dbReference type="EMBL" id="GHA91233.1"/>
    </source>
</evidence>
<dbReference type="EMBL" id="BMZH01000004">
    <property type="protein sequence ID" value="GHA91233.1"/>
    <property type="molecule type" value="Genomic_DNA"/>
</dbReference>
<reference evidence="4" key="1">
    <citation type="journal article" date="2014" name="Int. J. Syst. Evol. Microbiol.">
        <title>Complete genome sequence of Corynebacterium casei LMG S-19264T (=DSM 44701T), isolated from a smear-ripened cheese.</title>
        <authorList>
            <consortium name="US DOE Joint Genome Institute (JGI-PGF)"/>
            <person name="Walter F."/>
            <person name="Albersmeier A."/>
            <person name="Kalinowski J."/>
            <person name="Ruckert C."/>
        </authorList>
    </citation>
    <scope>NUCLEOTIDE SEQUENCE</scope>
    <source>
        <strain evidence="4">KCTC 32513</strain>
    </source>
</reference>
<dbReference type="GO" id="GO:0004340">
    <property type="term" value="F:glucokinase activity"/>
    <property type="evidence" value="ECO:0007669"/>
    <property type="project" value="InterPro"/>
</dbReference>
<proteinExistence type="inferred from homology"/>
<dbReference type="RefSeq" id="WP_189496633.1">
    <property type="nucleotide sequence ID" value="NZ_BMZH01000004.1"/>
</dbReference>
<comment type="similarity">
    <text evidence="3">Belongs to the bacterial glucokinase family.</text>
</comment>
<dbReference type="Pfam" id="PF02685">
    <property type="entry name" value="Glucokinase"/>
    <property type="match status" value="1"/>
</dbReference>
<dbReference type="GO" id="GO:0005524">
    <property type="term" value="F:ATP binding"/>
    <property type="evidence" value="ECO:0007669"/>
    <property type="project" value="InterPro"/>
</dbReference>
<accession>A0A8J3CRN0</accession>
<comment type="caution">
    <text evidence="4">The sequence shown here is derived from an EMBL/GenBank/DDBJ whole genome shotgun (WGS) entry which is preliminary data.</text>
</comment>
<dbReference type="InterPro" id="IPR043129">
    <property type="entry name" value="ATPase_NBD"/>
</dbReference>
<gene>
    <name evidence="4" type="primary">glk</name>
    <name evidence="4" type="ORF">GCM10009069_13000</name>
</gene>
<protein>
    <submittedName>
        <fullName evidence="4">Glucokinase</fullName>
    </submittedName>
</protein>
<keyword evidence="1" id="KW-0808">Transferase</keyword>
<dbReference type="GO" id="GO:0005536">
    <property type="term" value="F:D-glucose binding"/>
    <property type="evidence" value="ECO:0007669"/>
    <property type="project" value="InterPro"/>
</dbReference>
<dbReference type="InterPro" id="IPR003836">
    <property type="entry name" value="Glucokinase"/>
</dbReference>
<evidence type="ECO:0000313" key="5">
    <source>
        <dbReference type="Proteomes" id="UP000634004"/>
    </source>
</evidence>
<dbReference type="CDD" id="cd24008">
    <property type="entry name" value="ASKHA_NBD_GLK"/>
    <property type="match status" value="1"/>
</dbReference>
<dbReference type="PANTHER" id="PTHR47690:SF1">
    <property type="entry name" value="GLUCOKINASE"/>
    <property type="match status" value="1"/>
</dbReference>
<keyword evidence="5" id="KW-1185">Reference proteome</keyword>
<dbReference type="AlphaFoldDB" id="A0A8J3CRN0"/>
<evidence type="ECO:0000256" key="3">
    <source>
        <dbReference type="RuleBase" id="RU004046"/>
    </source>
</evidence>
<evidence type="ECO:0000256" key="1">
    <source>
        <dbReference type="ARBA" id="ARBA00022679"/>
    </source>
</evidence>